<dbReference type="EMBL" id="JACSDZ010000011">
    <property type="protein sequence ID" value="KAF7391953.1"/>
    <property type="molecule type" value="Genomic_DNA"/>
</dbReference>
<accession>A0A834N2M0</accession>
<protein>
    <submittedName>
        <fullName evidence="1">Uncharacterized protein</fullName>
    </submittedName>
</protein>
<keyword evidence="2" id="KW-1185">Reference proteome</keyword>
<sequence length="109" mass="12790">MGGRKEIREMREVKEYISDRFEAYGCTKIPTYRVVGEDIGNEEWSGTMRKAFSLRDRLDKIWVSRTHEDLIRERTYSLGFSNLIDGMPGTNRSRLLRVTMLVVMLGKRL</sequence>
<evidence type="ECO:0000313" key="2">
    <source>
        <dbReference type="Proteomes" id="UP000617340"/>
    </source>
</evidence>
<gene>
    <name evidence="1" type="ORF">HZH68_011496</name>
</gene>
<dbReference type="AlphaFoldDB" id="A0A834N2M0"/>
<proteinExistence type="predicted"/>
<name>A0A834N2M0_VESGE</name>
<reference evidence="1" key="1">
    <citation type="journal article" date="2020" name="G3 (Bethesda)">
        <title>High-Quality Assemblies for Three Invasive Social Wasps from the &lt;i&gt;Vespula&lt;/i&gt; Genus.</title>
        <authorList>
            <person name="Harrop T.W.R."/>
            <person name="Guhlin J."/>
            <person name="McLaughlin G.M."/>
            <person name="Permina E."/>
            <person name="Stockwell P."/>
            <person name="Gilligan J."/>
            <person name="Le Lec M.F."/>
            <person name="Gruber M.A.M."/>
            <person name="Quinn O."/>
            <person name="Lovegrove M."/>
            <person name="Duncan E.J."/>
            <person name="Remnant E.J."/>
            <person name="Van Eeckhoven J."/>
            <person name="Graham B."/>
            <person name="Knapp R.A."/>
            <person name="Langford K.W."/>
            <person name="Kronenberg Z."/>
            <person name="Press M.O."/>
            <person name="Eacker S.M."/>
            <person name="Wilson-Rankin E.E."/>
            <person name="Purcell J."/>
            <person name="Lester P.J."/>
            <person name="Dearden P.K."/>
        </authorList>
    </citation>
    <scope>NUCLEOTIDE SEQUENCE</scope>
    <source>
        <strain evidence="1">Linc-1</strain>
    </source>
</reference>
<organism evidence="1 2">
    <name type="scientific">Vespula germanica</name>
    <name type="common">German yellow jacket</name>
    <name type="synonym">Paravespula germanica</name>
    <dbReference type="NCBI Taxonomy" id="30212"/>
    <lineage>
        <taxon>Eukaryota</taxon>
        <taxon>Metazoa</taxon>
        <taxon>Ecdysozoa</taxon>
        <taxon>Arthropoda</taxon>
        <taxon>Hexapoda</taxon>
        <taxon>Insecta</taxon>
        <taxon>Pterygota</taxon>
        <taxon>Neoptera</taxon>
        <taxon>Endopterygota</taxon>
        <taxon>Hymenoptera</taxon>
        <taxon>Apocrita</taxon>
        <taxon>Aculeata</taxon>
        <taxon>Vespoidea</taxon>
        <taxon>Vespidae</taxon>
        <taxon>Vespinae</taxon>
        <taxon>Vespula</taxon>
    </lineage>
</organism>
<comment type="caution">
    <text evidence="1">The sequence shown here is derived from an EMBL/GenBank/DDBJ whole genome shotgun (WGS) entry which is preliminary data.</text>
</comment>
<evidence type="ECO:0000313" key="1">
    <source>
        <dbReference type="EMBL" id="KAF7391953.1"/>
    </source>
</evidence>
<dbReference type="Proteomes" id="UP000617340">
    <property type="component" value="Unassembled WGS sequence"/>
</dbReference>